<dbReference type="Proteomes" id="UP000653454">
    <property type="component" value="Unassembled WGS sequence"/>
</dbReference>
<comment type="caution">
    <text evidence="1">The sequence shown here is derived from an EMBL/GenBank/DDBJ whole genome shotgun (WGS) entry which is preliminary data.</text>
</comment>
<evidence type="ECO:0000313" key="1">
    <source>
        <dbReference type="EMBL" id="CAG9109427.1"/>
    </source>
</evidence>
<proteinExistence type="predicted"/>
<organism evidence="1 2">
    <name type="scientific">Plutella xylostella</name>
    <name type="common">Diamondback moth</name>
    <name type="synonym">Plutella maculipennis</name>
    <dbReference type="NCBI Taxonomy" id="51655"/>
    <lineage>
        <taxon>Eukaryota</taxon>
        <taxon>Metazoa</taxon>
        <taxon>Ecdysozoa</taxon>
        <taxon>Arthropoda</taxon>
        <taxon>Hexapoda</taxon>
        <taxon>Insecta</taxon>
        <taxon>Pterygota</taxon>
        <taxon>Neoptera</taxon>
        <taxon>Endopterygota</taxon>
        <taxon>Lepidoptera</taxon>
        <taxon>Glossata</taxon>
        <taxon>Ditrysia</taxon>
        <taxon>Yponomeutoidea</taxon>
        <taxon>Plutellidae</taxon>
        <taxon>Plutella</taxon>
    </lineage>
</organism>
<dbReference type="AlphaFoldDB" id="A0A8S4E4E9"/>
<dbReference type="EMBL" id="CAJHNJ030000011">
    <property type="protein sequence ID" value="CAG9109427.1"/>
    <property type="molecule type" value="Genomic_DNA"/>
</dbReference>
<sequence>MDCSWRAARLPGLAFDFHLEPRAPMFARWAWPASRSIAQHALARSLAAARHTSVPLAPGMIETSDAAGAPSAP</sequence>
<keyword evidence="2" id="KW-1185">Reference proteome</keyword>
<accession>A0A8S4E4E9</accession>
<evidence type="ECO:0000313" key="2">
    <source>
        <dbReference type="Proteomes" id="UP000653454"/>
    </source>
</evidence>
<reference evidence="1" key="1">
    <citation type="submission" date="2020-11" db="EMBL/GenBank/DDBJ databases">
        <authorList>
            <person name="Whiteford S."/>
        </authorList>
    </citation>
    <scope>NUCLEOTIDE SEQUENCE</scope>
</reference>
<name>A0A8S4E4E9_PLUXY</name>
<gene>
    <name evidence="1" type="ORF">PLXY2_LOCUS4184</name>
</gene>
<protein>
    <submittedName>
        <fullName evidence="1">(diamondback moth) hypothetical protein</fullName>
    </submittedName>
</protein>